<dbReference type="EMBL" id="JBBCAQ010000034">
    <property type="protein sequence ID" value="KAK7580282.1"/>
    <property type="molecule type" value="Genomic_DNA"/>
</dbReference>
<evidence type="ECO:0000256" key="8">
    <source>
        <dbReference type="ARBA" id="ARBA00022989"/>
    </source>
</evidence>
<dbReference type="Proteomes" id="UP001367676">
    <property type="component" value="Unassembled WGS sequence"/>
</dbReference>
<protein>
    <recommendedName>
        <fullName evidence="12">Innexin</fullName>
    </recommendedName>
</protein>
<organism evidence="13 14">
    <name type="scientific">Parthenolecanium corni</name>
    <dbReference type="NCBI Taxonomy" id="536013"/>
    <lineage>
        <taxon>Eukaryota</taxon>
        <taxon>Metazoa</taxon>
        <taxon>Ecdysozoa</taxon>
        <taxon>Arthropoda</taxon>
        <taxon>Hexapoda</taxon>
        <taxon>Insecta</taxon>
        <taxon>Pterygota</taxon>
        <taxon>Neoptera</taxon>
        <taxon>Paraneoptera</taxon>
        <taxon>Hemiptera</taxon>
        <taxon>Sternorrhyncha</taxon>
        <taxon>Coccoidea</taxon>
        <taxon>Coccidae</taxon>
        <taxon>Parthenolecanium</taxon>
    </lineage>
</organism>
<evidence type="ECO:0000256" key="4">
    <source>
        <dbReference type="ARBA" id="ARBA00022475"/>
    </source>
</evidence>
<dbReference type="InterPro" id="IPR000990">
    <property type="entry name" value="Innexin"/>
</dbReference>
<evidence type="ECO:0000256" key="7">
    <source>
        <dbReference type="ARBA" id="ARBA00022949"/>
    </source>
</evidence>
<keyword evidence="8 12" id="KW-1133">Transmembrane helix</keyword>
<evidence type="ECO:0000256" key="12">
    <source>
        <dbReference type="RuleBase" id="RU010713"/>
    </source>
</evidence>
<gene>
    <name evidence="12" type="primary">inx</name>
    <name evidence="13" type="ORF">V9T40_000911</name>
</gene>
<keyword evidence="10 12" id="KW-0472">Membrane</keyword>
<keyword evidence="7" id="KW-0965">Cell junction</keyword>
<comment type="caution">
    <text evidence="13">The sequence shown here is derived from an EMBL/GenBank/DDBJ whole genome shotgun (WGS) entry which is preliminary data.</text>
</comment>
<dbReference type="PRINTS" id="PR01262">
    <property type="entry name" value="INNEXIN"/>
</dbReference>
<accession>A0AAN9TN96</accession>
<evidence type="ECO:0000256" key="6">
    <source>
        <dbReference type="ARBA" id="ARBA00022868"/>
    </source>
</evidence>
<evidence type="ECO:0000256" key="2">
    <source>
        <dbReference type="ARBA" id="ARBA00004651"/>
    </source>
</evidence>
<evidence type="ECO:0000256" key="3">
    <source>
        <dbReference type="ARBA" id="ARBA00022448"/>
    </source>
</evidence>
<comment type="similarity">
    <text evidence="12">Belongs to the pannexin family.</text>
</comment>
<comment type="function">
    <text evidence="12">Structural component of the gap junctions.</text>
</comment>
<comment type="subcellular location">
    <subcellularLocation>
        <location evidence="1">Cell junction</location>
        <location evidence="1">Gap junction</location>
    </subcellularLocation>
    <subcellularLocation>
        <location evidence="2 12">Cell membrane</location>
        <topology evidence="2 12">Multi-pass membrane protein</topology>
    </subcellularLocation>
</comment>
<dbReference type="Pfam" id="PF00876">
    <property type="entry name" value="Innexin"/>
    <property type="match status" value="1"/>
</dbReference>
<keyword evidence="3 12" id="KW-0813">Transport</keyword>
<feature type="transmembrane region" description="Helical" evidence="12">
    <location>
        <begin position="95"/>
        <end position="117"/>
    </location>
</feature>
<evidence type="ECO:0000256" key="9">
    <source>
        <dbReference type="ARBA" id="ARBA00023065"/>
    </source>
</evidence>
<reference evidence="13 14" key="1">
    <citation type="submission" date="2024-03" db="EMBL/GenBank/DDBJ databases">
        <title>Adaptation during the transition from Ophiocordyceps entomopathogen to insect associate is accompanied by gene loss and intensified selection.</title>
        <authorList>
            <person name="Ward C.M."/>
            <person name="Onetto C.A."/>
            <person name="Borneman A.R."/>
        </authorList>
    </citation>
    <scope>NUCLEOTIDE SEQUENCE [LARGE SCALE GENOMIC DNA]</scope>
    <source>
        <strain evidence="13">AWRI1</strain>
        <tissue evidence="13">Single Adult Female</tissue>
    </source>
</reference>
<dbReference type="PANTHER" id="PTHR11893:SF39">
    <property type="entry name" value="INNEXIN INX1"/>
    <property type="match status" value="1"/>
</dbReference>
<evidence type="ECO:0000313" key="13">
    <source>
        <dbReference type="EMBL" id="KAK7580282.1"/>
    </source>
</evidence>
<comment type="caution">
    <text evidence="12">Lacks conserved residue(s) required for the propagation of feature annotation.</text>
</comment>
<keyword evidence="11 12" id="KW-0407">Ion channel</keyword>
<dbReference type="GO" id="GO:0005921">
    <property type="term" value="C:gap junction"/>
    <property type="evidence" value="ECO:0007669"/>
    <property type="project" value="UniProtKB-SubCell"/>
</dbReference>
<keyword evidence="4" id="KW-1003">Cell membrane</keyword>
<sequence length="189" mass="22106">MYAIRYWCCELLCLVNIFAQMYAMNRFFDGEFYDYGLRVLQVSDQLQEKRVDPMIYIFPRVTKCNFHKFGPSGTVQNHDALCVLPLNVVNEKTYILIWFWFVALAALLCVLVAYRACLIGCPSLRPRLLRISRKITSRRDARVVAQHLDVGDWWVLYMLGKNLDPAVYNEIVVDLAKRMEDPKGAMLRR</sequence>
<feature type="transmembrane region" description="Helical" evidence="12">
    <location>
        <begin position="7"/>
        <end position="24"/>
    </location>
</feature>
<dbReference type="GO" id="GO:0005243">
    <property type="term" value="F:gap junction channel activity"/>
    <property type="evidence" value="ECO:0007669"/>
    <property type="project" value="TreeGrafter"/>
</dbReference>
<keyword evidence="6" id="KW-0303">Gap junction</keyword>
<dbReference type="PROSITE" id="PS51013">
    <property type="entry name" value="PANNEXIN"/>
    <property type="match status" value="1"/>
</dbReference>
<evidence type="ECO:0000256" key="11">
    <source>
        <dbReference type="ARBA" id="ARBA00023303"/>
    </source>
</evidence>
<keyword evidence="5 12" id="KW-0812">Transmembrane</keyword>
<proteinExistence type="inferred from homology"/>
<dbReference type="GO" id="GO:0005886">
    <property type="term" value="C:plasma membrane"/>
    <property type="evidence" value="ECO:0007669"/>
    <property type="project" value="UniProtKB-SubCell"/>
</dbReference>
<evidence type="ECO:0000256" key="10">
    <source>
        <dbReference type="ARBA" id="ARBA00023136"/>
    </source>
</evidence>
<name>A0AAN9TN96_9HEMI</name>
<keyword evidence="9 12" id="KW-0406">Ion transport</keyword>
<dbReference type="PANTHER" id="PTHR11893">
    <property type="entry name" value="INNEXIN"/>
    <property type="match status" value="1"/>
</dbReference>
<dbReference type="AlphaFoldDB" id="A0AAN9TN96"/>
<keyword evidence="14" id="KW-1185">Reference proteome</keyword>
<evidence type="ECO:0000256" key="5">
    <source>
        <dbReference type="ARBA" id="ARBA00022692"/>
    </source>
</evidence>
<evidence type="ECO:0000256" key="1">
    <source>
        <dbReference type="ARBA" id="ARBA00004610"/>
    </source>
</evidence>
<dbReference type="GO" id="GO:0034220">
    <property type="term" value="P:monoatomic ion transmembrane transport"/>
    <property type="evidence" value="ECO:0007669"/>
    <property type="project" value="UniProtKB-KW"/>
</dbReference>
<evidence type="ECO:0000313" key="14">
    <source>
        <dbReference type="Proteomes" id="UP001367676"/>
    </source>
</evidence>